<comment type="caution">
    <text evidence="1">The sequence shown here is derived from an EMBL/GenBank/DDBJ whole genome shotgun (WGS) entry which is preliminary data.</text>
</comment>
<accession>A0A1E7ZBE8</accession>
<dbReference type="InterPro" id="IPR018721">
    <property type="entry name" value="DUF2252"/>
</dbReference>
<dbReference type="Pfam" id="PF10009">
    <property type="entry name" value="DUF2252"/>
    <property type="match status" value="1"/>
</dbReference>
<protein>
    <recommendedName>
        <fullName evidence="3">DUF2252 domain-containing protein</fullName>
    </recommendedName>
</protein>
<evidence type="ECO:0008006" key="3">
    <source>
        <dbReference type="Google" id="ProtNLM"/>
    </source>
</evidence>
<evidence type="ECO:0000313" key="2">
    <source>
        <dbReference type="Proteomes" id="UP000175691"/>
    </source>
</evidence>
<dbReference type="EMBL" id="MDHN01000021">
    <property type="protein sequence ID" value="OFC70845.1"/>
    <property type="molecule type" value="Genomic_DNA"/>
</dbReference>
<dbReference type="OrthoDB" id="1491115at2"/>
<dbReference type="SUPFAM" id="SSF56112">
    <property type="entry name" value="Protein kinase-like (PK-like)"/>
    <property type="match status" value="1"/>
</dbReference>
<dbReference type="Proteomes" id="UP000175691">
    <property type="component" value="Unassembled WGS sequence"/>
</dbReference>
<organism evidence="1 2">
    <name type="scientific">Alteromonas confluentis</name>
    <dbReference type="NCBI Taxonomy" id="1656094"/>
    <lineage>
        <taxon>Bacteria</taxon>
        <taxon>Pseudomonadati</taxon>
        <taxon>Pseudomonadota</taxon>
        <taxon>Gammaproteobacteria</taxon>
        <taxon>Alteromonadales</taxon>
        <taxon>Alteromonadaceae</taxon>
        <taxon>Alteromonas/Salinimonas group</taxon>
        <taxon>Alteromonas</taxon>
    </lineage>
</organism>
<dbReference type="STRING" id="1656094.BFC18_10350"/>
<keyword evidence="2" id="KW-1185">Reference proteome</keyword>
<evidence type="ECO:0000313" key="1">
    <source>
        <dbReference type="EMBL" id="OFC70845.1"/>
    </source>
</evidence>
<dbReference type="PANTHER" id="PTHR39441">
    <property type="entry name" value="DUF2252 DOMAIN-CONTAINING PROTEIN"/>
    <property type="match status" value="1"/>
</dbReference>
<proteinExistence type="predicted"/>
<dbReference type="AlphaFoldDB" id="A0A1E7ZBE8"/>
<gene>
    <name evidence="1" type="ORF">BFC18_10350</name>
</gene>
<sequence>MTENSFTGLSPRHQFVDTHILRIDGRSPDPLLIKHAKMAQSPFTFYRGSAQLFYADWKAGNVQVDAALLSLPLTCVVGDCHMSNFGFMTEEGSHGDIIIFSPNDFDDACVGHAGWDIVRFLVSLELAREHCEGVRSGKYESAKQATNKAVIDSEHVELAMDAFLDGYLTVCERVADDPTALYDAVEDIMPGTRLHKFYNKACARAAGGEEFLTKSALAKAVQMRDDGLAFRKNSDKFTPLAPHYYTAVKQAFAPYMDDDVIDIVQRNHAGTGSNNLDRFYFLVGPAKPHNEATFSRCHIVEVKQQREAAPLFYYPDLSPVNRLNPAHLTARCQRKMKRRPDLLLDEAEWSDKHWLIRSRHHARVGINPEDICMGNRSIDGGFVDFAQVCGEALAFAHCRGDRRSVEFELAALSVLETTRDALRRISLEYAEQVKSDHADWVAYFRGQRSATC</sequence>
<dbReference type="InterPro" id="IPR011009">
    <property type="entry name" value="Kinase-like_dom_sf"/>
</dbReference>
<name>A0A1E7ZBE8_9ALTE</name>
<dbReference type="PANTHER" id="PTHR39441:SF1">
    <property type="entry name" value="DUF2252 DOMAIN-CONTAINING PROTEIN"/>
    <property type="match status" value="1"/>
</dbReference>
<reference evidence="1 2" key="1">
    <citation type="submission" date="2016-08" db="EMBL/GenBank/DDBJ databases">
        <authorList>
            <person name="Seilhamer J.J."/>
        </authorList>
    </citation>
    <scope>NUCLEOTIDE SEQUENCE [LARGE SCALE GENOMIC DNA]</scope>
    <source>
        <strain evidence="1 2">KCTC 42603</strain>
    </source>
</reference>